<dbReference type="Gene3D" id="2.10.260.10">
    <property type="match status" value="1"/>
</dbReference>
<sequence length="83" mass="9322">MHTTTKLAKWGNSLGIRIPKHLATEIGLDEGALIEVFSRENELVVRRRSPAKRYDLGELLTQITPENQHSAVDWGPETGGEVW</sequence>
<feature type="domain" description="SpoVT-AbrB" evidence="1">
    <location>
        <begin position="8"/>
        <end position="53"/>
    </location>
</feature>
<dbReference type="Pfam" id="PF04014">
    <property type="entry name" value="MazE_antitoxin"/>
    <property type="match status" value="1"/>
</dbReference>
<organism evidence="2 3">
    <name type="scientific">Desulfovibrio psychrotolerans</name>
    <dbReference type="NCBI Taxonomy" id="415242"/>
    <lineage>
        <taxon>Bacteria</taxon>
        <taxon>Pseudomonadati</taxon>
        <taxon>Thermodesulfobacteriota</taxon>
        <taxon>Desulfovibrionia</taxon>
        <taxon>Desulfovibrionales</taxon>
        <taxon>Desulfovibrionaceae</taxon>
        <taxon>Desulfovibrio</taxon>
    </lineage>
</organism>
<accession>A0A7J0BUS2</accession>
<dbReference type="PANTHER" id="PTHR40516">
    <property type="entry name" value="ANTITOXIN CHPS-RELATED"/>
    <property type="match status" value="1"/>
</dbReference>
<name>A0A7J0BUS2_9BACT</name>
<evidence type="ECO:0000313" key="3">
    <source>
        <dbReference type="Proteomes" id="UP000503820"/>
    </source>
</evidence>
<dbReference type="GO" id="GO:0003677">
    <property type="term" value="F:DNA binding"/>
    <property type="evidence" value="ECO:0007669"/>
    <property type="project" value="InterPro"/>
</dbReference>
<dbReference type="EMBL" id="BLVP01000008">
    <property type="protein sequence ID" value="GFM36932.1"/>
    <property type="molecule type" value="Genomic_DNA"/>
</dbReference>
<dbReference type="SMART" id="SM00966">
    <property type="entry name" value="SpoVT_AbrB"/>
    <property type="match status" value="1"/>
</dbReference>
<dbReference type="InterPro" id="IPR039052">
    <property type="entry name" value="Antitox_PemI-like"/>
</dbReference>
<dbReference type="Proteomes" id="UP000503820">
    <property type="component" value="Unassembled WGS sequence"/>
</dbReference>
<dbReference type="InterPro" id="IPR007159">
    <property type="entry name" value="SpoVT-AbrB_dom"/>
</dbReference>
<dbReference type="RefSeq" id="WP_174409599.1">
    <property type="nucleotide sequence ID" value="NZ_BLVP01000008.1"/>
</dbReference>
<gene>
    <name evidence="2" type="ORF">DSM19430T_16160</name>
</gene>
<proteinExistence type="predicted"/>
<dbReference type="PANTHER" id="PTHR40516:SF1">
    <property type="entry name" value="ANTITOXIN CHPS-RELATED"/>
    <property type="match status" value="1"/>
</dbReference>
<dbReference type="SUPFAM" id="SSF89447">
    <property type="entry name" value="AbrB/MazE/MraZ-like"/>
    <property type="match status" value="1"/>
</dbReference>
<dbReference type="InterPro" id="IPR037914">
    <property type="entry name" value="SpoVT-AbrB_sf"/>
</dbReference>
<dbReference type="GO" id="GO:0097351">
    <property type="term" value="F:toxin sequestering activity"/>
    <property type="evidence" value="ECO:0007669"/>
    <property type="project" value="InterPro"/>
</dbReference>
<protein>
    <submittedName>
        <fullName evidence="2">Multidrug transporter MatE</fullName>
    </submittedName>
</protein>
<keyword evidence="3" id="KW-1185">Reference proteome</keyword>
<dbReference type="AlphaFoldDB" id="A0A7J0BUS2"/>
<evidence type="ECO:0000259" key="1">
    <source>
        <dbReference type="SMART" id="SM00966"/>
    </source>
</evidence>
<evidence type="ECO:0000313" key="2">
    <source>
        <dbReference type="EMBL" id="GFM36932.1"/>
    </source>
</evidence>
<reference evidence="2 3" key="1">
    <citation type="submission" date="2020-05" db="EMBL/GenBank/DDBJ databases">
        <title>Draft genome sequence of Desulfovibrio psychrotolerans JS1T.</title>
        <authorList>
            <person name="Ueno A."/>
            <person name="Tamazawa S."/>
            <person name="Tamamura S."/>
            <person name="Murakami T."/>
            <person name="Kiyama T."/>
            <person name="Inomata H."/>
            <person name="Amano Y."/>
            <person name="Miyakawa K."/>
            <person name="Tamaki H."/>
            <person name="Naganuma T."/>
            <person name="Kaneko K."/>
        </authorList>
    </citation>
    <scope>NUCLEOTIDE SEQUENCE [LARGE SCALE GENOMIC DNA]</scope>
    <source>
        <strain evidence="2 3">JS1</strain>
    </source>
</reference>
<comment type="caution">
    <text evidence="2">The sequence shown here is derived from an EMBL/GenBank/DDBJ whole genome shotgun (WGS) entry which is preliminary data.</text>
</comment>